<proteinExistence type="predicted"/>
<organism evidence="1 2">
    <name type="scientific">Trichinella nativa</name>
    <dbReference type="NCBI Taxonomy" id="6335"/>
    <lineage>
        <taxon>Eukaryota</taxon>
        <taxon>Metazoa</taxon>
        <taxon>Ecdysozoa</taxon>
        <taxon>Nematoda</taxon>
        <taxon>Enoplea</taxon>
        <taxon>Dorylaimia</taxon>
        <taxon>Trichinellida</taxon>
        <taxon>Trichinellidae</taxon>
        <taxon>Trichinella</taxon>
    </lineage>
</organism>
<dbReference type="EMBL" id="JYDW01000217">
    <property type="protein sequence ID" value="KRZ51697.1"/>
    <property type="molecule type" value="Genomic_DNA"/>
</dbReference>
<gene>
    <name evidence="1" type="ORF">T02_16509</name>
</gene>
<dbReference type="OrthoDB" id="10574725at2759"/>
<comment type="caution">
    <text evidence="1">The sequence shown here is derived from an EMBL/GenBank/DDBJ whole genome shotgun (WGS) entry which is preliminary data.</text>
</comment>
<reference evidence="1 2" key="1">
    <citation type="submission" date="2015-05" db="EMBL/GenBank/DDBJ databases">
        <title>Evolution of Trichinella species and genotypes.</title>
        <authorList>
            <person name="Korhonen P.K."/>
            <person name="Edoardo P."/>
            <person name="Giuseppe L.R."/>
            <person name="Gasser R.B."/>
        </authorList>
    </citation>
    <scope>NUCLEOTIDE SEQUENCE [LARGE SCALE GENOMIC DNA]</scope>
    <source>
        <strain evidence="1">ISS10</strain>
    </source>
</reference>
<evidence type="ECO:0000313" key="1">
    <source>
        <dbReference type="EMBL" id="KRZ51697.1"/>
    </source>
</evidence>
<keyword evidence="2" id="KW-1185">Reference proteome</keyword>
<accession>A0A0V1KX39</accession>
<evidence type="ECO:0000313" key="2">
    <source>
        <dbReference type="Proteomes" id="UP000054721"/>
    </source>
</evidence>
<sequence>MWQRAAGFLSAVMSPDLAQAKRQALLRNFTSSSISSSTGSSSEKVKKQMNMTTSLRIIRLFVMLWQSLKKNRRTFRIYYVKSTSICSFNYMQLKSISGTSNPEYIVGSISDSQVLKCIVGGDLHIVFVKCETIVQGCEFRRTNIKSAKAKQILRVGVKNRCRVSSPDEPYIVREGIEESGLMLDRNLHNAVEWVFVAWRKGKKNCHRVQYNVKKRIVMFSSLAPRRSDQRGYSMTLKVEKKTKERHVGTKGIYYIFH</sequence>
<dbReference type="AlphaFoldDB" id="A0A0V1KX39"/>
<name>A0A0V1KX39_9BILA</name>
<protein>
    <submittedName>
        <fullName evidence="1">Uncharacterized protein</fullName>
    </submittedName>
</protein>
<dbReference type="Proteomes" id="UP000054721">
    <property type="component" value="Unassembled WGS sequence"/>
</dbReference>